<proteinExistence type="predicted"/>
<dbReference type="EMBL" id="BARS01030590">
    <property type="protein sequence ID" value="GAG23576.1"/>
    <property type="molecule type" value="Genomic_DNA"/>
</dbReference>
<evidence type="ECO:0000313" key="1">
    <source>
        <dbReference type="EMBL" id="GAG23576.1"/>
    </source>
</evidence>
<reference evidence="1" key="1">
    <citation type="journal article" date="2014" name="Front. Microbiol.">
        <title>High frequency of phylogenetically diverse reductive dehalogenase-homologous genes in deep subseafloor sedimentary metagenomes.</title>
        <authorList>
            <person name="Kawai M."/>
            <person name="Futagami T."/>
            <person name="Toyoda A."/>
            <person name="Takaki Y."/>
            <person name="Nishi S."/>
            <person name="Hori S."/>
            <person name="Arai W."/>
            <person name="Tsubouchi T."/>
            <person name="Morono Y."/>
            <person name="Uchiyama I."/>
            <person name="Ito T."/>
            <person name="Fujiyama A."/>
            <person name="Inagaki F."/>
            <person name="Takami H."/>
        </authorList>
    </citation>
    <scope>NUCLEOTIDE SEQUENCE</scope>
    <source>
        <strain evidence="1">Expedition CK06-06</strain>
    </source>
</reference>
<comment type="caution">
    <text evidence="1">The sequence shown here is derived from an EMBL/GenBank/DDBJ whole genome shotgun (WGS) entry which is preliminary data.</text>
</comment>
<name>X0XF64_9ZZZZ</name>
<sequence length="66" mass="7797">MGKTRQTERKNTRYFTPITPDKDIADLRIGFRESSQVIRELHGTGKVYPWSQNTQQLSRPRFKSKD</sequence>
<organism evidence="1">
    <name type="scientific">marine sediment metagenome</name>
    <dbReference type="NCBI Taxonomy" id="412755"/>
    <lineage>
        <taxon>unclassified sequences</taxon>
        <taxon>metagenomes</taxon>
        <taxon>ecological metagenomes</taxon>
    </lineage>
</organism>
<protein>
    <submittedName>
        <fullName evidence="1">Uncharacterized protein</fullName>
    </submittedName>
</protein>
<accession>X0XF64</accession>
<gene>
    <name evidence="1" type="ORF">S01H1_47696</name>
</gene>
<dbReference type="AlphaFoldDB" id="X0XF64"/>